<keyword evidence="7" id="KW-1185">Reference proteome</keyword>
<dbReference type="SUPFAM" id="SSF88946">
    <property type="entry name" value="Sigma2 domain of RNA polymerase sigma factors"/>
    <property type="match status" value="1"/>
</dbReference>
<dbReference type="PANTHER" id="PTHR43133:SF8">
    <property type="entry name" value="RNA POLYMERASE SIGMA FACTOR HI_1459-RELATED"/>
    <property type="match status" value="1"/>
</dbReference>
<dbReference type="InterPro" id="IPR039425">
    <property type="entry name" value="RNA_pol_sigma-70-like"/>
</dbReference>
<keyword evidence="5" id="KW-0804">Transcription</keyword>
<dbReference type="RefSeq" id="WP_093365327.1">
    <property type="nucleotide sequence ID" value="NZ_FOZZ01000005.1"/>
</dbReference>
<dbReference type="InterPro" id="IPR036388">
    <property type="entry name" value="WH-like_DNA-bd_sf"/>
</dbReference>
<evidence type="ECO:0000256" key="4">
    <source>
        <dbReference type="ARBA" id="ARBA00023125"/>
    </source>
</evidence>
<keyword evidence="3" id="KW-0731">Sigma factor</keyword>
<dbReference type="PANTHER" id="PTHR43133">
    <property type="entry name" value="RNA POLYMERASE ECF-TYPE SIGMA FACTO"/>
    <property type="match status" value="1"/>
</dbReference>
<dbReference type="GO" id="GO:0003677">
    <property type="term" value="F:DNA binding"/>
    <property type="evidence" value="ECO:0007669"/>
    <property type="project" value="UniProtKB-KW"/>
</dbReference>
<evidence type="ECO:0000313" key="7">
    <source>
        <dbReference type="Proteomes" id="UP000198785"/>
    </source>
</evidence>
<comment type="similarity">
    <text evidence="1">Belongs to the sigma-70 factor family. ECF subfamily.</text>
</comment>
<gene>
    <name evidence="6" type="ORF">SAMN05660206_105185</name>
</gene>
<dbReference type="GO" id="GO:0006352">
    <property type="term" value="P:DNA-templated transcription initiation"/>
    <property type="evidence" value="ECO:0007669"/>
    <property type="project" value="InterPro"/>
</dbReference>
<reference evidence="6 7" key="1">
    <citation type="submission" date="2016-10" db="EMBL/GenBank/DDBJ databases">
        <authorList>
            <person name="de Groot N.N."/>
        </authorList>
    </citation>
    <scope>NUCLEOTIDE SEQUENCE [LARGE SCALE GENOMIC DNA]</scope>
    <source>
        <strain evidence="6 7">DSM 22789</strain>
    </source>
</reference>
<dbReference type="Proteomes" id="UP000198785">
    <property type="component" value="Unassembled WGS sequence"/>
</dbReference>
<dbReference type="Gene3D" id="1.10.1740.10">
    <property type="match status" value="1"/>
</dbReference>
<evidence type="ECO:0000256" key="5">
    <source>
        <dbReference type="ARBA" id="ARBA00023163"/>
    </source>
</evidence>
<dbReference type="EMBL" id="FOZZ01000005">
    <property type="protein sequence ID" value="SFS82679.1"/>
    <property type="molecule type" value="Genomic_DNA"/>
</dbReference>
<name>A0A1I6T098_9SPHI</name>
<dbReference type="InterPro" id="IPR013324">
    <property type="entry name" value="RNA_pol_sigma_r3/r4-like"/>
</dbReference>
<evidence type="ECO:0000256" key="2">
    <source>
        <dbReference type="ARBA" id="ARBA00023015"/>
    </source>
</evidence>
<organism evidence="6 7">
    <name type="scientific">Sphingobacterium wenxiniae</name>
    <dbReference type="NCBI Taxonomy" id="683125"/>
    <lineage>
        <taxon>Bacteria</taxon>
        <taxon>Pseudomonadati</taxon>
        <taxon>Bacteroidota</taxon>
        <taxon>Sphingobacteriia</taxon>
        <taxon>Sphingobacteriales</taxon>
        <taxon>Sphingobacteriaceae</taxon>
        <taxon>Sphingobacterium</taxon>
    </lineage>
</organism>
<evidence type="ECO:0000256" key="3">
    <source>
        <dbReference type="ARBA" id="ARBA00023082"/>
    </source>
</evidence>
<evidence type="ECO:0000256" key="1">
    <source>
        <dbReference type="ARBA" id="ARBA00010641"/>
    </source>
</evidence>
<proteinExistence type="inferred from homology"/>
<dbReference type="InterPro" id="IPR014284">
    <property type="entry name" value="RNA_pol_sigma-70_dom"/>
</dbReference>
<accession>A0A1I6T098</accession>
<dbReference type="SUPFAM" id="SSF88659">
    <property type="entry name" value="Sigma3 and sigma4 domains of RNA polymerase sigma factors"/>
    <property type="match status" value="1"/>
</dbReference>
<keyword evidence="4" id="KW-0238">DNA-binding</keyword>
<evidence type="ECO:0000313" key="6">
    <source>
        <dbReference type="EMBL" id="SFS82679.1"/>
    </source>
</evidence>
<dbReference type="OrthoDB" id="1099849at2"/>
<dbReference type="GO" id="GO:0016987">
    <property type="term" value="F:sigma factor activity"/>
    <property type="evidence" value="ECO:0007669"/>
    <property type="project" value="UniProtKB-KW"/>
</dbReference>
<dbReference type="STRING" id="683125.SAMN05660206_105185"/>
<dbReference type="NCBIfam" id="TIGR02937">
    <property type="entry name" value="sigma70-ECF"/>
    <property type="match status" value="1"/>
</dbReference>
<keyword evidence="2" id="KW-0805">Transcription regulation</keyword>
<dbReference type="Gene3D" id="1.10.10.10">
    <property type="entry name" value="Winged helix-like DNA-binding domain superfamily/Winged helix DNA-binding domain"/>
    <property type="match status" value="1"/>
</dbReference>
<protein>
    <submittedName>
        <fullName evidence="6">RNA polymerase sigma factor, sigma-70 family</fullName>
    </submittedName>
</protein>
<dbReference type="AlphaFoldDB" id="A0A1I6T098"/>
<sequence length="187" mass="22211">MHPEQKYIQYLLDNQHGGIQLIYKQYGRVVVNMIVKNNGTEDDGWDILQESLVDIYHIAKNRDFQLTTSFQSFLLLVAKRKWLNTLKKNKHREVTNVDDTVFNVEDEGEKMYADYLVQEEREQVIMELLLDLGERCQEIIRRCMQSKHQEKIAEALGITYAYLRKKKSECMAKLSEKVKEHPLFRKK</sequence>
<dbReference type="InterPro" id="IPR013325">
    <property type="entry name" value="RNA_pol_sigma_r2"/>
</dbReference>